<sequence>MKRKEIILGVIGIIVIVVVAFFLANIIHDYHVDNLNNESDKVEEGDKIEVDGVKVNFKTYRVDEIFFLNVPDTFIMLDEETLKSKYNYNERPELVFMSSDDLEHIFISTTNESMTDDGLQTYLNNRIAGLTNMTILNSGIYQKYDKTFARLVATDANTYYNLRFFTYEDKLVTIEFNVPISIYQDYEDVINEVMDSLCFSEDDIKKYSSN</sequence>
<gene>
    <name evidence="2" type="ORF">IAB59_01825</name>
</gene>
<proteinExistence type="predicted"/>
<reference evidence="2" key="2">
    <citation type="journal article" date="2021" name="PeerJ">
        <title>Extensive microbial diversity within the chicken gut microbiome revealed by metagenomics and culture.</title>
        <authorList>
            <person name="Gilroy R."/>
            <person name="Ravi A."/>
            <person name="Getino M."/>
            <person name="Pursley I."/>
            <person name="Horton D.L."/>
            <person name="Alikhan N.F."/>
            <person name="Baker D."/>
            <person name="Gharbi K."/>
            <person name="Hall N."/>
            <person name="Watson M."/>
            <person name="Adriaenssens E.M."/>
            <person name="Foster-Nyarko E."/>
            <person name="Jarju S."/>
            <person name="Secka A."/>
            <person name="Antonio M."/>
            <person name="Oren A."/>
            <person name="Chaudhuri R.R."/>
            <person name="La Ragione R."/>
            <person name="Hildebrand F."/>
            <person name="Pallen M.J."/>
        </authorList>
    </citation>
    <scope>NUCLEOTIDE SEQUENCE</scope>
    <source>
        <strain evidence="2">CHK195-26880</strain>
    </source>
</reference>
<dbReference type="EMBL" id="DVKQ01000021">
    <property type="protein sequence ID" value="HIT37204.1"/>
    <property type="molecule type" value="Genomic_DNA"/>
</dbReference>
<organism evidence="2 3">
    <name type="scientific">Candidatus Onthousia faecipullorum</name>
    <dbReference type="NCBI Taxonomy" id="2840887"/>
    <lineage>
        <taxon>Bacteria</taxon>
        <taxon>Bacillati</taxon>
        <taxon>Bacillota</taxon>
        <taxon>Bacilli</taxon>
        <taxon>Candidatus Onthousia</taxon>
    </lineage>
</organism>
<protein>
    <submittedName>
        <fullName evidence="2">Uncharacterized protein</fullName>
    </submittedName>
</protein>
<keyword evidence="1" id="KW-0472">Membrane</keyword>
<dbReference type="AlphaFoldDB" id="A0A9D1GBM2"/>
<keyword evidence="1" id="KW-1133">Transmembrane helix</keyword>
<name>A0A9D1GBM2_9FIRM</name>
<dbReference type="Proteomes" id="UP000886833">
    <property type="component" value="Unassembled WGS sequence"/>
</dbReference>
<evidence type="ECO:0000256" key="1">
    <source>
        <dbReference type="SAM" id="Phobius"/>
    </source>
</evidence>
<evidence type="ECO:0000313" key="3">
    <source>
        <dbReference type="Proteomes" id="UP000886833"/>
    </source>
</evidence>
<comment type="caution">
    <text evidence="2">The sequence shown here is derived from an EMBL/GenBank/DDBJ whole genome shotgun (WGS) entry which is preliminary data.</text>
</comment>
<evidence type="ECO:0000313" key="2">
    <source>
        <dbReference type="EMBL" id="HIT37204.1"/>
    </source>
</evidence>
<keyword evidence="1" id="KW-0812">Transmembrane</keyword>
<feature type="transmembrane region" description="Helical" evidence="1">
    <location>
        <begin position="7"/>
        <end position="27"/>
    </location>
</feature>
<accession>A0A9D1GBM2</accession>
<reference evidence="2" key="1">
    <citation type="submission" date="2020-10" db="EMBL/GenBank/DDBJ databases">
        <authorList>
            <person name="Gilroy R."/>
        </authorList>
    </citation>
    <scope>NUCLEOTIDE SEQUENCE</scope>
    <source>
        <strain evidence="2">CHK195-26880</strain>
    </source>
</reference>